<sequence length="177" mass="20065">MKKFYILLIVLTGLTACTTQQVQVDYDRNINFYSLKTYSINEDSIQLDELDKERFLSILKKQLSQKNLLYSENADIQIQIYPKEYVSKNSNSSVGVGVGGGNYGYRGGFGGGVSFGIPISSKKLNQDFIVQFWQNNQLIWEGILAIQMPYNASPETRDVAMEKGIQKLLKNYPPKTK</sequence>
<dbReference type="AlphaFoldDB" id="F0P0R6"/>
<accession>F0P0R6</accession>
<proteinExistence type="predicted"/>
<dbReference type="KEGG" id="wvi:Weevi_0766"/>
<dbReference type="Pfam" id="PF13590">
    <property type="entry name" value="DUF4136"/>
    <property type="match status" value="1"/>
</dbReference>
<dbReference type="Gene3D" id="3.30.160.670">
    <property type="match status" value="1"/>
</dbReference>
<dbReference type="EMBL" id="CP002455">
    <property type="protein sequence ID" value="ADX67480.1"/>
    <property type="molecule type" value="Genomic_DNA"/>
</dbReference>
<gene>
    <name evidence="2" type="ordered locus">Weevi_0766</name>
</gene>
<reference evidence="3" key="2">
    <citation type="journal article" date="2011" name="Stand. Genomic Sci.">
        <title>Complete genome sequence of Weeksella virosa type strain (9751T).</title>
        <authorList>
            <person name="Lang E."/>
            <person name="Teshima H."/>
            <person name="Lucas S."/>
            <person name="Lapidus A."/>
            <person name="Hammon N."/>
            <person name="Deshpande S."/>
            <person name="Nolan M."/>
            <person name="Cheng J."/>
            <person name="Pitluck S."/>
            <person name="Liolios K."/>
            <person name="Pagani I."/>
            <person name="Mikhailova N."/>
            <person name="Ivanova N."/>
            <person name="Mavromatis K."/>
            <person name="Pati A."/>
            <person name="Tapia R."/>
            <person name="Han C."/>
            <person name="Goodwin L."/>
            <person name="Chen A."/>
            <person name="Palaniappan K."/>
            <person name="Land M."/>
            <person name="Hauser L."/>
            <person name="Chang Y."/>
            <person name="Jeffries C."/>
            <person name="Brambilla E."/>
            <person name="Kopitz M."/>
            <person name="Rohde M."/>
            <person name="Goker M."/>
            <person name="Tindall B."/>
            <person name="Detter J."/>
            <person name="Woyke T."/>
            <person name="Bristow J."/>
            <person name="Eisen J."/>
            <person name="Markowitz V."/>
            <person name="Hugenholtz P."/>
            <person name="Klenk H."/>
            <person name="Kyrpides N."/>
        </authorList>
    </citation>
    <scope>NUCLEOTIDE SEQUENCE [LARGE SCALE GENOMIC DNA]</scope>
    <source>
        <strain evidence="3">ATCC 43766 / DSM 16922 / JCM 21250 / NBRC 16016 / NCTC 11634 / CL345/78</strain>
    </source>
</reference>
<dbReference type="PROSITE" id="PS51257">
    <property type="entry name" value="PROKAR_LIPOPROTEIN"/>
    <property type="match status" value="1"/>
</dbReference>
<dbReference type="STRING" id="865938.Weevi_0766"/>
<protein>
    <recommendedName>
        <fullName evidence="1">DUF4136 domain-containing protein</fullName>
    </recommendedName>
</protein>
<evidence type="ECO:0000313" key="2">
    <source>
        <dbReference type="EMBL" id="ADX67480.1"/>
    </source>
</evidence>
<dbReference type="eggNOG" id="ENOG5031G7J">
    <property type="taxonomic scope" value="Bacteria"/>
</dbReference>
<dbReference type="Proteomes" id="UP000008641">
    <property type="component" value="Chromosome"/>
</dbReference>
<reference evidence="2 3" key="1">
    <citation type="journal article" date="2011" name="Stand. Genomic Sci.">
        <title>Complete genome sequence of Weeksella virosa type strain (9751).</title>
        <authorList>
            <person name="Lang E."/>
            <person name="Teshima H."/>
            <person name="Lucas S."/>
            <person name="Lapidus A."/>
            <person name="Hammon N."/>
            <person name="Deshpande S."/>
            <person name="Nolan M."/>
            <person name="Cheng J.F."/>
            <person name="Pitluck S."/>
            <person name="Liolios K."/>
            <person name="Pagani I."/>
            <person name="Mikhailova N."/>
            <person name="Ivanova N."/>
            <person name="Mavromatis K."/>
            <person name="Pati A."/>
            <person name="Tapia R."/>
            <person name="Han C."/>
            <person name="Goodwin L."/>
            <person name="Chen A."/>
            <person name="Palaniappan K."/>
            <person name="Land M."/>
            <person name="Hauser L."/>
            <person name="Chang Y.J."/>
            <person name="Jeffries C.D."/>
            <person name="Brambilla E.M."/>
            <person name="Kopitz M."/>
            <person name="Rohde M."/>
            <person name="Goker M."/>
            <person name="Tindall B.J."/>
            <person name="Detter J.C."/>
            <person name="Woyke T."/>
            <person name="Bristow J."/>
            <person name="Eisen J.A."/>
            <person name="Markowitz V."/>
            <person name="Hugenholtz P."/>
            <person name="Klenk H.P."/>
            <person name="Kyrpides N.C."/>
        </authorList>
    </citation>
    <scope>NUCLEOTIDE SEQUENCE [LARGE SCALE GENOMIC DNA]</scope>
    <source>
        <strain evidence="3">ATCC 43766 / DSM 16922 / JCM 21250 / NBRC 16016 / NCTC 11634 / CL345/78</strain>
    </source>
</reference>
<feature type="domain" description="DUF4136" evidence="1">
    <location>
        <begin position="22"/>
        <end position="174"/>
    </location>
</feature>
<name>F0P0R6_WEEVC</name>
<dbReference type="HOGENOM" id="CLU_113282_3_1_10"/>
<dbReference type="InterPro" id="IPR025411">
    <property type="entry name" value="DUF4136"/>
</dbReference>
<evidence type="ECO:0000313" key="3">
    <source>
        <dbReference type="Proteomes" id="UP000008641"/>
    </source>
</evidence>
<keyword evidence="3" id="KW-1185">Reference proteome</keyword>
<dbReference type="OrthoDB" id="5432251at2"/>
<organism evidence="2 3">
    <name type="scientific">Weeksella virosa (strain ATCC 43766 / DSM 16922 / JCM 21250 / CCUG 30538 / CDC 9751 / IAM 14551 / NBRC 16016 / NCTC 11634 / CL345/78)</name>
    <dbReference type="NCBI Taxonomy" id="865938"/>
    <lineage>
        <taxon>Bacteria</taxon>
        <taxon>Pseudomonadati</taxon>
        <taxon>Bacteroidota</taxon>
        <taxon>Flavobacteriia</taxon>
        <taxon>Flavobacteriales</taxon>
        <taxon>Weeksellaceae</taxon>
        <taxon>Weeksella</taxon>
    </lineage>
</organism>
<evidence type="ECO:0000259" key="1">
    <source>
        <dbReference type="Pfam" id="PF13590"/>
    </source>
</evidence>
<dbReference type="RefSeq" id="WP_013597871.1">
    <property type="nucleotide sequence ID" value="NC_015144.1"/>
</dbReference>